<dbReference type="InterPro" id="IPR041492">
    <property type="entry name" value="HAD_2"/>
</dbReference>
<dbReference type="KEGG" id="lua:D4A81_07970"/>
<organism evidence="1 2">
    <name type="scientific">Lachnoanaerobaculum umeaense</name>
    <dbReference type="NCBI Taxonomy" id="617123"/>
    <lineage>
        <taxon>Bacteria</taxon>
        <taxon>Bacillati</taxon>
        <taxon>Bacillota</taxon>
        <taxon>Clostridia</taxon>
        <taxon>Lachnospirales</taxon>
        <taxon>Lachnospiraceae</taxon>
        <taxon>Lachnoanaerobaculum</taxon>
    </lineage>
</organism>
<dbReference type="SFLD" id="SFLDG01135">
    <property type="entry name" value="C1.5.6:_HAD__Beta-PGM__Phospha"/>
    <property type="match status" value="1"/>
</dbReference>
<dbReference type="SFLD" id="SFLDG01129">
    <property type="entry name" value="C1.5:_HAD__Beta-PGM__Phosphata"/>
    <property type="match status" value="1"/>
</dbReference>
<dbReference type="GO" id="GO:0005829">
    <property type="term" value="C:cytosol"/>
    <property type="evidence" value="ECO:0007669"/>
    <property type="project" value="TreeGrafter"/>
</dbReference>
<dbReference type="GO" id="GO:0006281">
    <property type="term" value="P:DNA repair"/>
    <property type="evidence" value="ECO:0007669"/>
    <property type="project" value="TreeGrafter"/>
</dbReference>
<dbReference type="NCBIfam" id="TIGR01549">
    <property type="entry name" value="HAD-SF-IA-v1"/>
    <property type="match status" value="1"/>
</dbReference>
<dbReference type="InterPro" id="IPR036412">
    <property type="entry name" value="HAD-like_sf"/>
</dbReference>
<dbReference type="AlphaFoldDB" id="A0A385Q121"/>
<dbReference type="InterPro" id="IPR023198">
    <property type="entry name" value="PGP-like_dom2"/>
</dbReference>
<reference evidence="1 2" key="1">
    <citation type="submission" date="2018-09" db="EMBL/GenBank/DDBJ databases">
        <title>Genome sequencing of Lachnoanaerobaculum umeaense DSM 23576.</title>
        <authorList>
            <person name="Kook J.-K."/>
            <person name="Park S.-N."/>
            <person name="Lim Y.K."/>
        </authorList>
    </citation>
    <scope>NUCLEOTIDE SEQUENCE [LARGE SCALE GENOMIC DNA]</scope>
    <source>
        <strain evidence="2">DSM 23576 \ CCUG 58757</strain>
    </source>
</reference>
<evidence type="ECO:0000313" key="2">
    <source>
        <dbReference type="Proteomes" id="UP000265562"/>
    </source>
</evidence>
<accession>A0A385Q121</accession>
<dbReference type="InterPro" id="IPR050155">
    <property type="entry name" value="HAD-like_hydrolase_sf"/>
</dbReference>
<proteinExistence type="predicted"/>
<name>A0A385Q121_9FIRM</name>
<keyword evidence="2" id="KW-1185">Reference proteome</keyword>
<dbReference type="InterPro" id="IPR006439">
    <property type="entry name" value="HAD-SF_hydro_IA"/>
</dbReference>
<sequence length="222" mass="25285">MMIRAVVFDLDGTLLYTLDALSYCMSKTMRHFGLGDIDNEHTRYFVGEGARKFVDRSLIYNGDKDLKLAKKAYEVYDEIFEKDCLRGVKPYDGIMELLQELKNLNIKTVVLSNKSQLGVEKNIKDVIGEGVFDLIYGEREGIPKKPDPTSLNMIIKELGFSKDEILYVGDTATDMQTALAANVISIGVLWGFRDEKELRENKADYIIEEPKEILDIIIEAQR</sequence>
<dbReference type="Gene3D" id="1.10.150.240">
    <property type="entry name" value="Putative phosphatase, domain 2"/>
    <property type="match status" value="1"/>
</dbReference>
<evidence type="ECO:0000313" key="1">
    <source>
        <dbReference type="EMBL" id="AYA99876.1"/>
    </source>
</evidence>
<gene>
    <name evidence="1" type="ORF">D4A81_07970</name>
</gene>
<dbReference type="PANTHER" id="PTHR43434">
    <property type="entry name" value="PHOSPHOGLYCOLATE PHOSPHATASE"/>
    <property type="match status" value="1"/>
</dbReference>
<dbReference type="Gene3D" id="3.40.50.1000">
    <property type="entry name" value="HAD superfamily/HAD-like"/>
    <property type="match status" value="1"/>
</dbReference>
<dbReference type="EMBL" id="CP032364">
    <property type="protein sequence ID" value="AYA99876.1"/>
    <property type="molecule type" value="Genomic_DNA"/>
</dbReference>
<dbReference type="SUPFAM" id="SSF56784">
    <property type="entry name" value="HAD-like"/>
    <property type="match status" value="1"/>
</dbReference>
<dbReference type="PANTHER" id="PTHR43434:SF1">
    <property type="entry name" value="PHOSPHOGLYCOLATE PHOSPHATASE"/>
    <property type="match status" value="1"/>
</dbReference>
<dbReference type="InterPro" id="IPR023214">
    <property type="entry name" value="HAD_sf"/>
</dbReference>
<protein>
    <submittedName>
        <fullName evidence="1">HAD family hydrolase</fullName>
    </submittedName>
</protein>
<dbReference type="OrthoDB" id="9807630at2"/>
<dbReference type="Proteomes" id="UP000265562">
    <property type="component" value="Chromosome"/>
</dbReference>
<keyword evidence="1" id="KW-0378">Hydrolase</keyword>
<dbReference type="SFLD" id="SFLDS00003">
    <property type="entry name" value="Haloacid_Dehalogenase"/>
    <property type="match status" value="1"/>
</dbReference>
<dbReference type="Pfam" id="PF13419">
    <property type="entry name" value="HAD_2"/>
    <property type="match status" value="1"/>
</dbReference>
<dbReference type="GO" id="GO:0008967">
    <property type="term" value="F:phosphoglycolate phosphatase activity"/>
    <property type="evidence" value="ECO:0007669"/>
    <property type="project" value="TreeGrafter"/>
</dbReference>